<feature type="region of interest" description="Disordered" evidence="1">
    <location>
        <begin position="151"/>
        <end position="182"/>
    </location>
</feature>
<accession>A0A836IGU5</accession>
<dbReference type="RefSeq" id="XP_067754337.1">
    <property type="nucleotide sequence ID" value="XM_067898180.1"/>
</dbReference>
<feature type="compositionally biased region" description="Polar residues" evidence="1">
    <location>
        <begin position="98"/>
        <end position="108"/>
    </location>
</feature>
<evidence type="ECO:0000313" key="3">
    <source>
        <dbReference type="Proteomes" id="UP000674318"/>
    </source>
</evidence>
<dbReference type="KEGG" id="phet:94288257"/>
<evidence type="ECO:0000256" key="1">
    <source>
        <dbReference type="SAM" id="MobiDB-lite"/>
    </source>
</evidence>
<gene>
    <name evidence="2" type="ORF">JKF63_02138</name>
</gene>
<comment type="caution">
    <text evidence="2">The sequence shown here is derived from an EMBL/GenBank/DDBJ whole genome shotgun (WGS) entry which is preliminary data.</text>
</comment>
<keyword evidence="3" id="KW-1185">Reference proteome</keyword>
<proteinExistence type="predicted"/>
<organism evidence="2 3">
    <name type="scientific">Porcisia hertigi</name>
    <dbReference type="NCBI Taxonomy" id="2761500"/>
    <lineage>
        <taxon>Eukaryota</taxon>
        <taxon>Discoba</taxon>
        <taxon>Euglenozoa</taxon>
        <taxon>Kinetoplastea</taxon>
        <taxon>Metakinetoplastina</taxon>
        <taxon>Trypanosomatida</taxon>
        <taxon>Trypanosomatidae</taxon>
        <taxon>Leishmaniinae</taxon>
        <taxon>Porcisia</taxon>
    </lineage>
</organism>
<name>A0A836IGU5_9TRYP</name>
<protein>
    <submittedName>
        <fullName evidence="2">Uncharacterized protein</fullName>
    </submittedName>
</protein>
<feature type="compositionally biased region" description="Low complexity" evidence="1">
    <location>
        <begin position="151"/>
        <end position="169"/>
    </location>
</feature>
<feature type="region of interest" description="Disordered" evidence="1">
    <location>
        <begin position="66"/>
        <end position="133"/>
    </location>
</feature>
<dbReference type="OrthoDB" id="267979at2759"/>
<dbReference type="EMBL" id="JAFJZO010000033">
    <property type="protein sequence ID" value="KAG5495085.1"/>
    <property type="molecule type" value="Genomic_DNA"/>
</dbReference>
<dbReference type="AlphaFoldDB" id="A0A836IGU5"/>
<dbReference type="Proteomes" id="UP000674318">
    <property type="component" value="Unassembled WGS sequence"/>
</dbReference>
<reference evidence="2 3" key="1">
    <citation type="submission" date="2021-02" db="EMBL/GenBank/DDBJ databases">
        <title>Porcisia hertigi Genome sequencing and assembly.</title>
        <authorList>
            <person name="Almutairi H."/>
            <person name="Gatherer D."/>
        </authorList>
    </citation>
    <scope>NUCLEOTIDE SEQUENCE [LARGE SCALE GENOMIC DNA]</scope>
    <source>
        <strain evidence="2 3">C119</strain>
    </source>
</reference>
<dbReference type="GeneID" id="94288257"/>
<sequence length="394" mass="40320">MSTFVPPPPPPGVVVPPVAVPAKTNAAGTAAANVVKPGGVKLDMSNLFAPPENVAKKSLPPWLRKKNAALPSGASPSPDKAPLPLTSATIMPTPAAGASSNSAHNTNVEAIDPSLSGMPSLQSVGNASGAGARNSLTTATTSALRTVPGAASPLPVSSVPQPPSANSVVGPGLSSATGTATSLPLSSTVPLAQTTPEAVAPPPASTSATTSAVAVPPPASIVNQFSHVAATAVPRETEQPTLPAASTAAIVTTADIVHEAMRELRPHLSPPTRTVVAPHVIFRGKEQQVVVSPLPPAPPRKGKKVSSVAVGSTGVWDNRYDLQPSPSFGAAPHYGSNPLATDATTLRARQQWTPNTVINSAKAKSNWRETYWKHVDVHRYVARRYFGVPPPLEQ</sequence>
<feature type="compositionally biased region" description="Polar residues" evidence="1">
    <location>
        <begin position="117"/>
        <end position="126"/>
    </location>
</feature>
<evidence type="ECO:0000313" key="2">
    <source>
        <dbReference type="EMBL" id="KAG5495085.1"/>
    </source>
</evidence>